<name>A0A0C1HUJ6_STRCV</name>
<organism evidence="4 5">
    <name type="scientific">Streptococcus constellatus</name>
    <dbReference type="NCBI Taxonomy" id="76860"/>
    <lineage>
        <taxon>Bacteria</taxon>
        <taxon>Bacillati</taxon>
        <taxon>Bacillota</taxon>
        <taxon>Bacilli</taxon>
        <taxon>Lactobacillales</taxon>
        <taxon>Streptococcaceae</taxon>
        <taxon>Streptococcus</taxon>
        <taxon>Streptococcus anginosus group</taxon>
    </lineage>
</organism>
<proteinExistence type="predicted"/>
<accession>A0A0C1HUJ6</accession>
<comment type="caution">
    <text evidence="4">The sequence shown here is derived from an EMBL/GenBank/DDBJ whole genome shotgun (WGS) entry which is preliminary data.</text>
</comment>
<feature type="compositionally biased region" description="Basic and acidic residues" evidence="1">
    <location>
        <begin position="26"/>
        <end position="36"/>
    </location>
</feature>
<feature type="signal peptide" evidence="2">
    <location>
        <begin position="1"/>
        <end position="21"/>
    </location>
</feature>
<dbReference type="OrthoDB" id="2228380at2"/>
<evidence type="ECO:0000313" key="5">
    <source>
        <dbReference type="Proteomes" id="UP000031339"/>
    </source>
</evidence>
<reference evidence="4 5" key="1">
    <citation type="submission" date="2014-12" db="EMBL/GenBank/DDBJ databases">
        <title>Partial genome sequence of Streptococcus constellatus KCOM 1650 (= ChDC B144).</title>
        <authorList>
            <person name="Kook J.-K."/>
            <person name="Park S.-N."/>
            <person name="Lim Y.K."/>
            <person name="Jo E."/>
        </authorList>
    </citation>
    <scope>NUCLEOTIDE SEQUENCE [LARGE SCALE GENOMIC DNA]</scope>
    <source>
        <strain evidence="4 5">KCOM 1650</strain>
    </source>
</reference>
<gene>
    <name evidence="4" type="ORF">RN79_06055</name>
</gene>
<feature type="domain" description="DUF6287" evidence="3">
    <location>
        <begin position="108"/>
        <end position="140"/>
    </location>
</feature>
<evidence type="ECO:0000313" key="4">
    <source>
        <dbReference type="EMBL" id="KIC77763.1"/>
    </source>
</evidence>
<dbReference type="AlphaFoldDB" id="A0A0C1HUJ6"/>
<dbReference type="eggNOG" id="ENOG50342NQ">
    <property type="taxonomic scope" value="Bacteria"/>
</dbReference>
<dbReference type="Proteomes" id="UP000031339">
    <property type="component" value="Unassembled WGS sequence"/>
</dbReference>
<dbReference type="PROSITE" id="PS51257">
    <property type="entry name" value="PROKAR_LIPOPROTEIN"/>
    <property type="match status" value="1"/>
</dbReference>
<evidence type="ECO:0000259" key="3">
    <source>
        <dbReference type="Pfam" id="PF19804"/>
    </source>
</evidence>
<dbReference type="RefSeq" id="WP_039677427.1">
    <property type="nucleotide sequence ID" value="NZ_JWIY01000002.1"/>
</dbReference>
<dbReference type="Pfam" id="PF19804">
    <property type="entry name" value="DUF6287"/>
    <property type="match status" value="1"/>
</dbReference>
<sequence length="216" mass="22602">MKNSYKLVSITMLCSFLLLSACHKNETKSDSNDHSTVKTVQSSSKKAKSSKAKKKMTANASSNKKAGDSTQSAASEQMSPAQSSTTQPSSSTTNADSNTSPAAEAKSTVDVNALASGDFSTISGTWSNDLGKSIAINSNGQAVFAGEKREYGLTSEKIVANTFWGTIYPKDAQVGGAAFIVVPAGVADPVTGQVSNTDRILSGQDENANTHPFYRN</sequence>
<feature type="compositionally biased region" description="Low complexity" evidence="1">
    <location>
        <begin position="79"/>
        <end position="103"/>
    </location>
</feature>
<dbReference type="InterPro" id="IPR046254">
    <property type="entry name" value="DUF6287"/>
</dbReference>
<feature type="compositionally biased region" description="Basic residues" evidence="1">
    <location>
        <begin position="45"/>
        <end position="56"/>
    </location>
</feature>
<evidence type="ECO:0000256" key="2">
    <source>
        <dbReference type="SAM" id="SignalP"/>
    </source>
</evidence>
<feature type="compositionally biased region" description="Polar residues" evidence="1">
    <location>
        <begin position="68"/>
        <end position="78"/>
    </location>
</feature>
<keyword evidence="2" id="KW-0732">Signal</keyword>
<feature type="chain" id="PRO_5038903858" description="DUF6287 domain-containing protein" evidence="2">
    <location>
        <begin position="22"/>
        <end position="216"/>
    </location>
</feature>
<protein>
    <recommendedName>
        <fullName evidence="3">DUF6287 domain-containing protein</fullName>
    </recommendedName>
</protein>
<dbReference type="EMBL" id="JWIY01000002">
    <property type="protein sequence ID" value="KIC77763.1"/>
    <property type="molecule type" value="Genomic_DNA"/>
</dbReference>
<evidence type="ECO:0000256" key="1">
    <source>
        <dbReference type="SAM" id="MobiDB-lite"/>
    </source>
</evidence>
<feature type="region of interest" description="Disordered" evidence="1">
    <location>
        <begin position="26"/>
        <end position="107"/>
    </location>
</feature>
<dbReference type="STRING" id="862969.SCI_0282"/>